<dbReference type="InterPro" id="IPR036188">
    <property type="entry name" value="FAD/NAD-bd_sf"/>
</dbReference>
<dbReference type="OrthoDB" id="2015447at2759"/>
<dbReference type="Gene3D" id="3.50.50.60">
    <property type="entry name" value="FAD/NAD(P)-binding domain"/>
    <property type="match status" value="1"/>
</dbReference>
<evidence type="ECO:0000313" key="1">
    <source>
        <dbReference type="EMBL" id="CAA0842120.1"/>
    </source>
</evidence>
<dbReference type="Proteomes" id="UP001153555">
    <property type="component" value="Unassembled WGS sequence"/>
</dbReference>
<name>A0A9N7RRU7_STRHE</name>
<dbReference type="AlphaFoldDB" id="A0A9N7RRU7"/>
<keyword evidence="2" id="KW-1185">Reference proteome</keyword>
<proteinExistence type="predicted"/>
<protein>
    <submittedName>
        <fullName evidence="1">Lycopene epsilon cyclase- chloroplastic</fullName>
    </submittedName>
</protein>
<dbReference type="Pfam" id="PF05834">
    <property type="entry name" value="Lycopene_cycl"/>
    <property type="match status" value="1"/>
</dbReference>
<feature type="non-terminal residue" evidence="1">
    <location>
        <position position="102"/>
    </location>
</feature>
<organism evidence="1 2">
    <name type="scientific">Striga hermonthica</name>
    <name type="common">Purple witchweed</name>
    <name type="synonym">Buchnera hermonthica</name>
    <dbReference type="NCBI Taxonomy" id="68872"/>
    <lineage>
        <taxon>Eukaryota</taxon>
        <taxon>Viridiplantae</taxon>
        <taxon>Streptophyta</taxon>
        <taxon>Embryophyta</taxon>
        <taxon>Tracheophyta</taxon>
        <taxon>Spermatophyta</taxon>
        <taxon>Magnoliopsida</taxon>
        <taxon>eudicotyledons</taxon>
        <taxon>Gunneridae</taxon>
        <taxon>Pentapetalae</taxon>
        <taxon>asterids</taxon>
        <taxon>lamiids</taxon>
        <taxon>Lamiales</taxon>
        <taxon>Orobanchaceae</taxon>
        <taxon>Buchnereae</taxon>
        <taxon>Striga</taxon>
    </lineage>
</organism>
<dbReference type="EMBL" id="CACSLK010034598">
    <property type="protein sequence ID" value="CAA0842120.1"/>
    <property type="molecule type" value="Genomic_DNA"/>
</dbReference>
<dbReference type="PANTHER" id="PTHR39757:SF3">
    <property type="entry name" value="LYCOPENE EPSILON CYCLASE, CHLOROPLASTIC"/>
    <property type="match status" value="1"/>
</dbReference>
<gene>
    <name evidence="1" type="ORF">SHERM_07984</name>
</gene>
<comment type="caution">
    <text evidence="1">The sequence shown here is derived from an EMBL/GenBank/DDBJ whole genome shotgun (WGS) entry which is preliminary data.</text>
</comment>
<feature type="non-terminal residue" evidence="1">
    <location>
        <position position="1"/>
    </location>
</feature>
<dbReference type="PANTHER" id="PTHR39757">
    <property type="match status" value="1"/>
</dbReference>
<accession>A0A9N7RRU7</accession>
<evidence type="ECO:0000313" key="2">
    <source>
        <dbReference type="Proteomes" id="UP001153555"/>
    </source>
</evidence>
<sequence length="102" mass="11162">LPRIYTGDNVLDLVVIGCGPAGLALAAESAKLGLNVGLVGPDLPFTNNYGVWEDEFKDLGLACCIEHVWRDTVVYLDENDPISIGRAYGRVSRHLLHEELLK</sequence>
<dbReference type="SUPFAM" id="SSF51905">
    <property type="entry name" value="FAD/NAD(P)-binding domain"/>
    <property type="match status" value="1"/>
</dbReference>
<reference evidence="1" key="1">
    <citation type="submission" date="2019-12" db="EMBL/GenBank/DDBJ databases">
        <authorList>
            <person name="Scholes J."/>
        </authorList>
    </citation>
    <scope>NUCLEOTIDE SEQUENCE</scope>
</reference>